<dbReference type="PROSITE" id="PS51257">
    <property type="entry name" value="PROKAR_LIPOPROTEIN"/>
    <property type="match status" value="1"/>
</dbReference>
<dbReference type="InterPro" id="IPR036908">
    <property type="entry name" value="RlpA-like_sf"/>
</dbReference>
<dbReference type="Proteomes" id="UP001629156">
    <property type="component" value="Unassembled WGS sequence"/>
</dbReference>
<dbReference type="NCBIfam" id="TIGR00413">
    <property type="entry name" value="rlpA"/>
    <property type="match status" value="1"/>
</dbReference>
<evidence type="ECO:0000256" key="1">
    <source>
        <dbReference type="ARBA" id="ARBA00023239"/>
    </source>
</evidence>
<dbReference type="Pfam" id="PF03330">
    <property type="entry name" value="DPBB_1"/>
    <property type="match status" value="1"/>
</dbReference>
<comment type="function">
    <text evidence="3">Lytic transglycosylase with a strong preference for naked glycan strands that lack stem peptides.</text>
</comment>
<keyword evidence="3" id="KW-0564">Palmitate</keyword>
<dbReference type="HAMAP" id="MF_02071">
    <property type="entry name" value="RlpA"/>
    <property type="match status" value="1"/>
</dbReference>
<keyword evidence="3" id="KW-0472">Membrane</keyword>
<dbReference type="PANTHER" id="PTHR34183">
    <property type="entry name" value="ENDOLYTIC PEPTIDOGLYCAN TRANSGLYCOSYLASE RLPA"/>
    <property type="match status" value="1"/>
</dbReference>
<protein>
    <recommendedName>
        <fullName evidence="3">Probable endolytic peptidoglycan transglycosylase RlpA</fullName>
        <ecNumber evidence="3">4.2.2.-</ecNumber>
    </recommendedName>
</protein>
<dbReference type="RefSeq" id="WP_408085310.1">
    <property type="nucleotide sequence ID" value="NZ_JBELPZ010000011.1"/>
</dbReference>
<evidence type="ECO:0000256" key="2">
    <source>
        <dbReference type="ARBA" id="ARBA00023316"/>
    </source>
</evidence>
<gene>
    <name evidence="3" type="primary">rlpA</name>
    <name evidence="7" type="ORF">ABS766_11495</name>
</gene>
<dbReference type="InterPro" id="IPR012997">
    <property type="entry name" value="RplA"/>
</dbReference>
<dbReference type="InterPro" id="IPR009009">
    <property type="entry name" value="RlpA-like_DPBB"/>
</dbReference>
<evidence type="ECO:0000313" key="7">
    <source>
        <dbReference type="EMBL" id="MFL9845044.1"/>
    </source>
</evidence>
<dbReference type="InterPro" id="IPR034718">
    <property type="entry name" value="RlpA"/>
</dbReference>
<dbReference type="SUPFAM" id="SSF50685">
    <property type="entry name" value="Barwin-like endoglucanases"/>
    <property type="match status" value="1"/>
</dbReference>
<evidence type="ECO:0000313" key="8">
    <source>
        <dbReference type="Proteomes" id="UP001629156"/>
    </source>
</evidence>
<dbReference type="EMBL" id="JBELPZ010000011">
    <property type="protein sequence ID" value="MFL9845044.1"/>
    <property type="molecule type" value="Genomic_DNA"/>
</dbReference>
<comment type="caution">
    <text evidence="7">The sequence shown here is derived from an EMBL/GenBank/DDBJ whole genome shotgun (WGS) entry which is preliminary data.</text>
</comment>
<keyword evidence="2 3" id="KW-0961">Cell wall biogenesis/degradation</keyword>
<feature type="chain" id="PRO_5046560236" description="Probable endolytic peptidoglycan transglycosylase RlpA" evidence="5">
    <location>
        <begin position="20"/>
        <end position="141"/>
    </location>
</feature>
<proteinExistence type="inferred from homology"/>
<feature type="domain" description="RlpA-like protein double-psi beta-barrel" evidence="6">
    <location>
        <begin position="40"/>
        <end position="124"/>
    </location>
</feature>
<keyword evidence="1 3" id="KW-0456">Lyase</keyword>
<keyword evidence="3" id="KW-0449">Lipoprotein</keyword>
<feature type="signal peptide" evidence="5">
    <location>
        <begin position="1"/>
        <end position="19"/>
    </location>
</feature>
<name>A0ABW8YY82_9FLAO</name>
<organism evidence="7 8">
    <name type="scientific">Flavobacterium rhizosphaerae</name>
    <dbReference type="NCBI Taxonomy" id="3163298"/>
    <lineage>
        <taxon>Bacteria</taxon>
        <taxon>Pseudomonadati</taxon>
        <taxon>Bacteroidota</taxon>
        <taxon>Flavobacteriia</taxon>
        <taxon>Flavobacteriales</taxon>
        <taxon>Flavobacteriaceae</taxon>
        <taxon>Flavobacterium</taxon>
    </lineage>
</organism>
<keyword evidence="8" id="KW-1185">Reference proteome</keyword>
<evidence type="ECO:0000259" key="6">
    <source>
        <dbReference type="Pfam" id="PF03330"/>
    </source>
</evidence>
<dbReference type="CDD" id="cd22268">
    <property type="entry name" value="DPBB_RlpA-like"/>
    <property type="match status" value="1"/>
</dbReference>
<evidence type="ECO:0000256" key="4">
    <source>
        <dbReference type="RuleBase" id="RU003495"/>
    </source>
</evidence>
<keyword evidence="5" id="KW-0732">Signal</keyword>
<accession>A0ABW8YY82</accession>
<dbReference type="PANTHER" id="PTHR34183:SF1">
    <property type="entry name" value="ENDOLYTIC PEPTIDOGLYCAN TRANSGLYCOSYLASE RLPA"/>
    <property type="match status" value="1"/>
</dbReference>
<evidence type="ECO:0000256" key="5">
    <source>
        <dbReference type="SAM" id="SignalP"/>
    </source>
</evidence>
<comment type="similarity">
    <text evidence="3 4">Belongs to the RlpA family.</text>
</comment>
<dbReference type="Gene3D" id="2.40.40.10">
    <property type="entry name" value="RlpA-like domain"/>
    <property type="match status" value="1"/>
</dbReference>
<reference evidence="7 8" key="1">
    <citation type="submission" date="2024-06" db="EMBL/GenBank/DDBJ databases">
        <authorList>
            <person name="Kaempfer P."/>
            <person name="Viver T."/>
        </authorList>
    </citation>
    <scope>NUCLEOTIDE SEQUENCE [LARGE SCALE GENOMIC DNA]</scope>
    <source>
        <strain evidence="7 8">ST-119</strain>
    </source>
</reference>
<keyword evidence="3" id="KW-1003">Cell membrane</keyword>
<sequence>MAKNILAVLLLTSFFYSCSSSKKTASSTSFSLYDKKAVACYYADKFNGRKTANGETFSNNKYTAAHKKLPFGTKVKVTNKANGKWVIVTINDRGPFTRGRDIDLAKKAFMDITDNKNNGTLHVTLEIAKIKRPAKSGTFSL</sequence>
<comment type="subcellular location">
    <subcellularLocation>
        <location evidence="3">Cell membrane</location>
        <topology evidence="3">Lipid-anchor</topology>
    </subcellularLocation>
</comment>
<dbReference type="EC" id="4.2.2.-" evidence="3"/>
<evidence type="ECO:0000256" key="3">
    <source>
        <dbReference type="HAMAP-Rule" id="MF_02071"/>
    </source>
</evidence>